<name>A0AAD9QKU8_ACRCE</name>
<dbReference type="AlphaFoldDB" id="A0AAD9QKU8"/>
<accession>A0AAD9QKU8</accession>
<dbReference type="PANTHER" id="PTHR16146">
    <property type="entry name" value="INTELECTIN"/>
    <property type="match status" value="1"/>
</dbReference>
<dbReference type="Pfam" id="PF01410">
    <property type="entry name" value="COLFI"/>
    <property type="match status" value="2"/>
</dbReference>
<dbReference type="NCBIfam" id="NF040941">
    <property type="entry name" value="GGGWT_bact"/>
    <property type="match status" value="2"/>
</dbReference>
<dbReference type="PANTHER" id="PTHR16146:SF46">
    <property type="entry name" value="INTELECTIN-1A-RELATED"/>
    <property type="match status" value="1"/>
</dbReference>
<keyword evidence="3" id="KW-0176">Collagen</keyword>
<dbReference type="Gene3D" id="2.60.120.1000">
    <property type="match status" value="2"/>
</dbReference>
<dbReference type="GO" id="GO:0005201">
    <property type="term" value="F:extracellular matrix structural constituent"/>
    <property type="evidence" value="ECO:0007669"/>
    <property type="project" value="InterPro"/>
</dbReference>
<sequence length="692" mass="78651">FGRSCKDIKATHPSLGDDLYWLDPDGGNQSNAFLAYCDMTSYNGGWTMCYTTDEYVKPKSEVTYNPDFPYGVDGYRTNCNNIPSNHSVKAAANYGKNGGALGLWDAVGASPSYSYQLLICDHWFYSGFFVSGFTNNCYKQCRHWCEDYSSPYFRTSANSSYIGVAFNTNGARVVNNRLMSVGLRESKVAEHSIPGWRAVDFAELKPYDAIASGIRTINDLLDNDGKFLSFESFQDKFGLTRKNFLQQCYSKELFQSYTEEQTGVKRWNKIFSQHFIKNIVQWFHQTNKTNFNPGQREILFGVLNNQDNTCKLFNYTLLFMRYFIYKWKLKEDTLLLLDFINKLRQLATEKMYSYLNCLLPLEKHFGKAIRTWWFRKSSMEFSEGNFANDRLTTWPIIFMFPVPLGSTPLLAAISCKEIKASEGEAVSGKYWLSGLKANVMVFAFCDMKTGAFGRSCKDIKTTHPSSGDDLYWLDPDGGNQANAFLAYCDMTSYNGGWTMCYTTDKYAKPKSEVTYNPVFPYGVDGYRTNCNNIPTKMTPSTKLPELKSSFLFTAKFIKCTRIVPDFMQPKFTEIMFTDHQTGSKVYFKRKSNLPVKAAANYEKTGSAFGLWDAVGASRSYSYQLLICGNAFYSGFMVSGFTGNCYKQYGRWCGDTRSPYFRTAGTNSGYKGVAFNANGHRPVKARLMSVGLR</sequence>
<evidence type="ECO:0000313" key="6">
    <source>
        <dbReference type="EMBL" id="KAK2563141.1"/>
    </source>
</evidence>
<evidence type="ECO:0000256" key="1">
    <source>
        <dbReference type="ARBA" id="ARBA00004613"/>
    </source>
</evidence>
<evidence type="ECO:0000256" key="4">
    <source>
        <dbReference type="ARBA" id="ARBA00023157"/>
    </source>
</evidence>
<evidence type="ECO:0000256" key="3">
    <source>
        <dbReference type="ARBA" id="ARBA00023119"/>
    </source>
</evidence>
<dbReference type="InterPro" id="IPR036056">
    <property type="entry name" value="Fibrinogen-like_C"/>
</dbReference>
<evidence type="ECO:0000256" key="2">
    <source>
        <dbReference type="ARBA" id="ARBA00022525"/>
    </source>
</evidence>
<dbReference type="GO" id="GO:0070492">
    <property type="term" value="F:oligosaccharide binding"/>
    <property type="evidence" value="ECO:0007669"/>
    <property type="project" value="TreeGrafter"/>
</dbReference>
<keyword evidence="4" id="KW-1015">Disulfide bond</keyword>
<keyword evidence="2" id="KW-0964">Secreted</keyword>
<keyword evidence="7" id="KW-1185">Reference proteome</keyword>
<feature type="domain" description="Fibrillar collagen NC1" evidence="5">
    <location>
        <begin position="2"/>
        <end position="54"/>
    </location>
</feature>
<proteinExistence type="predicted"/>
<evidence type="ECO:0000259" key="5">
    <source>
        <dbReference type="Pfam" id="PF01410"/>
    </source>
</evidence>
<dbReference type="SUPFAM" id="SSF56496">
    <property type="entry name" value="Fibrinogen C-terminal domain-like"/>
    <property type="match status" value="2"/>
</dbReference>
<feature type="non-terminal residue" evidence="6">
    <location>
        <position position="692"/>
    </location>
</feature>
<reference evidence="6" key="1">
    <citation type="journal article" date="2023" name="G3 (Bethesda)">
        <title>Whole genome assembly and annotation of the endangered Caribbean coral Acropora cervicornis.</title>
        <authorList>
            <person name="Selwyn J.D."/>
            <person name="Vollmer S.V."/>
        </authorList>
    </citation>
    <scope>NUCLEOTIDE SEQUENCE</scope>
    <source>
        <strain evidence="6">K2</strain>
    </source>
</reference>
<dbReference type="Proteomes" id="UP001249851">
    <property type="component" value="Unassembled WGS sequence"/>
</dbReference>
<reference evidence="6" key="2">
    <citation type="journal article" date="2023" name="Science">
        <title>Genomic signatures of disease resistance in endangered staghorn corals.</title>
        <authorList>
            <person name="Vollmer S.V."/>
            <person name="Selwyn J.D."/>
            <person name="Despard B.A."/>
            <person name="Roesel C.L."/>
        </authorList>
    </citation>
    <scope>NUCLEOTIDE SEQUENCE</scope>
    <source>
        <strain evidence="6">K2</strain>
    </source>
</reference>
<dbReference type="InterPro" id="IPR000885">
    <property type="entry name" value="Fib_collagen_C"/>
</dbReference>
<comment type="caution">
    <text evidence="6">The sequence shown here is derived from an EMBL/GenBank/DDBJ whole genome shotgun (WGS) entry which is preliminary data.</text>
</comment>
<dbReference type="EMBL" id="JARQWQ010000026">
    <property type="protein sequence ID" value="KAK2563141.1"/>
    <property type="molecule type" value="Genomic_DNA"/>
</dbReference>
<dbReference type="GO" id="GO:0005615">
    <property type="term" value="C:extracellular space"/>
    <property type="evidence" value="ECO:0007669"/>
    <property type="project" value="TreeGrafter"/>
</dbReference>
<evidence type="ECO:0000313" key="7">
    <source>
        <dbReference type="Proteomes" id="UP001249851"/>
    </source>
</evidence>
<gene>
    <name evidence="6" type="ORF">P5673_013485</name>
</gene>
<protein>
    <recommendedName>
        <fullName evidence="5">Fibrillar collagen NC1 domain-containing protein</fullName>
    </recommendedName>
</protein>
<dbReference type="GO" id="GO:0005581">
    <property type="term" value="C:collagen trimer"/>
    <property type="evidence" value="ECO:0007669"/>
    <property type="project" value="UniProtKB-KW"/>
</dbReference>
<organism evidence="6 7">
    <name type="scientific">Acropora cervicornis</name>
    <name type="common">Staghorn coral</name>
    <dbReference type="NCBI Taxonomy" id="6130"/>
    <lineage>
        <taxon>Eukaryota</taxon>
        <taxon>Metazoa</taxon>
        <taxon>Cnidaria</taxon>
        <taxon>Anthozoa</taxon>
        <taxon>Hexacorallia</taxon>
        <taxon>Scleractinia</taxon>
        <taxon>Astrocoeniina</taxon>
        <taxon>Acroporidae</taxon>
        <taxon>Acropora</taxon>
    </lineage>
</organism>
<feature type="domain" description="Fibrillar collagen NC1" evidence="5">
    <location>
        <begin position="453"/>
        <end position="502"/>
    </location>
</feature>
<comment type="subcellular location">
    <subcellularLocation>
        <location evidence="1">Secreted</location>
    </subcellularLocation>
</comment>